<dbReference type="EMBL" id="AMFJ01036148">
    <property type="protein sequence ID" value="EKD24984.1"/>
    <property type="molecule type" value="Genomic_DNA"/>
</dbReference>
<accession>K1YHZ2</accession>
<protein>
    <submittedName>
        <fullName evidence="2">Uncharacterized protein</fullName>
    </submittedName>
</protein>
<organism evidence="2">
    <name type="scientific">uncultured bacterium</name>
    <name type="common">gcode 4</name>
    <dbReference type="NCBI Taxonomy" id="1234023"/>
    <lineage>
        <taxon>Bacteria</taxon>
        <taxon>environmental samples</taxon>
    </lineage>
</organism>
<sequence>QPGSNIVVPAKPKRQGMNISQLISLIVSLATLGAVAVSALKR</sequence>
<name>K1YHZ2_9BACT</name>
<gene>
    <name evidence="2" type="ORF">ACD_80C00141G0001</name>
</gene>
<keyword evidence="1" id="KW-1133">Transmembrane helix</keyword>
<reference evidence="2" key="1">
    <citation type="journal article" date="2012" name="Science">
        <title>Fermentation, hydrogen, and sulfur metabolism in multiple uncultivated bacterial phyla.</title>
        <authorList>
            <person name="Wrighton K.C."/>
            <person name="Thomas B.C."/>
            <person name="Sharon I."/>
            <person name="Miller C.S."/>
            <person name="Castelle C.J."/>
            <person name="VerBerkmoes N.C."/>
            <person name="Wilkins M.J."/>
            <person name="Hettich R.L."/>
            <person name="Lipton M.S."/>
            <person name="Williams K.H."/>
            <person name="Long P.E."/>
            <person name="Banfield J.F."/>
        </authorList>
    </citation>
    <scope>NUCLEOTIDE SEQUENCE [LARGE SCALE GENOMIC DNA]</scope>
</reference>
<evidence type="ECO:0000256" key="1">
    <source>
        <dbReference type="SAM" id="Phobius"/>
    </source>
</evidence>
<dbReference type="AlphaFoldDB" id="K1YHZ2"/>
<keyword evidence="1" id="KW-0812">Transmembrane</keyword>
<keyword evidence="1" id="KW-0472">Membrane</keyword>
<evidence type="ECO:0000313" key="2">
    <source>
        <dbReference type="EMBL" id="EKD24984.1"/>
    </source>
</evidence>
<comment type="caution">
    <text evidence="2">The sequence shown here is derived from an EMBL/GenBank/DDBJ whole genome shotgun (WGS) entry which is preliminary data.</text>
</comment>
<feature type="non-terminal residue" evidence="2">
    <location>
        <position position="1"/>
    </location>
</feature>
<feature type="transmembrane region" description="Helical" evidence="1">
    <location>
        <begin position="19"/>
        <end position="40"/>
    </location>
</feature>
<proteinExistence type="predicted"/>